<keyword evidence="1" id="KW-0812">Transmembrane</keyword>
<organism evidence="2 3">
    <name type="scientific">Prosthecodimorpha hirschii</name>
    <dbReference type="NCBI Taxonomy" id="665126"/>
    <lineage>
        <taxon>Bacteria</taxon>
        <taxon>Pseudomonadati</taxon>
        <taxon>Pseudomonadota</taxon>
        <taxon>Alphaproteobacteria</taxon>
        <taxon>Hyphomicrobiales</taxon>
        <taxon>Ancalomicrobiaceae</taxon>
        <taxon>Prosthecodimorpha</taxon>
    </lineage>
</organism>
<keyword evidence="1" id="KW-1133">Transmembrane helix</keyword>
<feature type="transmembrane region" description="Helical" evidence="1">
    <location>
        <begin position="46"/>
        <end position="66"/>
    </location>
</feature>
<reference evidence="2 3" key="2">
    <citation type="submission" date="2015-10" db="EMBL/GenBank/DDBJ databases">
        <title>Draft Genome Sequence of Prosthecomicrobium hirschii ATCC 27832.</title>
        <authorList>
            <person name="Daniel J."/>
            <person name="Givan S.A."/>
            <person name="Brun Y.V."/>
            <person name="Brown P.J."/>
        </authorList>
    </citation>
    <scope>NUCLEOTIDE SEQUENCE [LARGE SCALE GENOMIC DNA]</scope>
    <source>
        <strain evidence="2 3">16</strain>
    </source>
</reference>
<feature type="transmembrane region" description="Helical" evidence="1">
    <location>
        <begin position="78"/>
        <end position="104"/>
    </location>
</feature>
<keyword evidence="1" id="KW-0472">Membrane</keyword>
<dbReference type="InterPro" id="IPR053803">
    <property type="entry name" value="DUF6949"/>
</dbReference>
<dbReference type="RefSeq" id="WP_054361839.1">
    <property type="nucleotide sequence ID" value="NZ_JAPCYQ010000001.1"/>
</dbReference>
<dbReference type="AlphaFoldDB" id="A0A0P6W944"/>
<gene>
    <name evidence="2" type="ORF">ABB55_04600</name>
</gene>
<sequence>MFLNAMILIYAVATGFVAAGLLASLYQLMTDRPPAFAVSTENLVTGVGAIMMCAFAGPFIIMRNAIRGRLIEHRPLGWLAASAFIAAGWSLCSGILVIEFALALRDTIA</sequence>
<evidence type="ECO:0000313" key="2">
    <source>
        <dbReference type="EMBL" id="KPL55671.1"/>
    </source>
</evidence>
<feature type="transmembrane region" description="Helical" evidence="1">
    <location>
        <begin position="7"/>
        <end position="26"/>
    </location>
</feature>
<reference evidence="2 3" key="1">
    <citation type="submission" date="2015-09" db="EMBL/GenBank/DDBJ databases">
        <authorList>
            <person name="Jackson K.R."/>
            <person name="Lunt B.L."/>
            <person name="Fisher J.N.B."/>
            <person name="Gardner A.V."/>
            <person name="Bailey M.E."/>
            <person name="Deus L.M."/>
            <person name="Earl A.S."/>
            <person name="Gibby P.D."/>
            <person name="Hartmann K.A."/>
            <person name="Liu J.E."/>
            <person name="Manci A.M."/>
            <person name="Nielsen D.A."/>
            <person name="Solomon M.B."/>
            <person name="Breakwell D.P."/>
            <person name="Burnett S.H."/>
            <person name="Grose J.H."/>
        </authorList>
    </citation>
    <scope>NUCLEOTIDE SEQUENCE [LARGE SCALE GENOMIC DNA]</scope>
    <source>
        <strain evidence="2 3">16</strain>
    </source>
</reference>
<keyword evidence="3" id="KW-1185">Reference proteome</keyword>
<accession>A0A0P6W944</accession>
<evidence type="ECO:0000313" key="3">
    <source>
        <dbReference type="Proteomes" id="UP000048984"/>
    </source>
</evidence>
<dbReference type="EMBL" id="LJYW01000001">
    <property type="protein sequence ID" value="KPL55671.1"/>
    <property type="molecule type" value="Genomic_DNA"/>
</dbReference>
<dbReference type="Proteomes" id="UP000048984">
    <property type="component" value="Unassembled WGS sequence"/>
</dbReference>
<proteinExistence type="predicted"/>
<dbReference type="Pfam" id="PF22258">
    <property type="entry name" value="DUF6949"/>
    <property type="match status" value="1"/>
</dbReference>
<dbReference type="STRING" id="665126.ABB55_04600"/>
<evidence type="ECO:0000256" key="1">
    <source>
        <dbReference type="SAM" id="Phobius"/>
    </source>
</evidence>
<comment type="caution">
    <text evidence="2">The sequence shown here is derived from an EMBL/GenBank/DDBJ whole genome shotgun (WGS) entry which is preliminary data.</text>
</comment>
<name>A0A0P6W944_9HYPH</name>
<protein>
    <submittedName>
        <fullName evidence="2">Uncharacterized protein</fullName>
    </submittedName>
</protein>